<dbReference type="AlphaFoldDB" id="A0A5E3ZX16"/>
<evidence type="ECO:0000313" key="1">
    <source>
        <dbReference type="EMBL" id="VHO00648.1"/>
    </source>
</evidence>
<keyword evidence="2" id="KW-1185">Reference proteome</keyword>
<dbReference type="Proteomes" id="UP000324288">
    <property type="component" value="Chromosome"/>
</dbReference>
<reference evidence="1 2" key="1">
    <citation type="submission" date="2019-04" db="EMBL/GenBank/DDBJ databases">
        <authorList>
            <person name="Seth-Smith MB H."/>
            <person name="Seth-Smith H."/>
        </authorList>
    </citation>
    <scope>NUCLEOTIDE SEQUENCE [LARGE SCALE GENOMIC DNA]</scope>
    <source>
        <strain evidence="1">USB-603019</strain>
    </source>
</reference>
<proteinExistence type="predicted"/>
<dbReference type="RefSeq" id="WP_148417661.1">
    <property type="nucleotide sequence ID" value="NZ_LR584267.1"/>
</dbReference>
<sequence>MTRDRYFVDADLQMRSIAIIKYDADLDMWMVYSGLRRKWVIPENAQWHLMTRARYSGDYEPIPVEELPKYTNALDEKFKDRRQ</sequence>
<accession>A0A5E3ZX16</accession>
<organism evidence="1 2">
    <name type="scientific">Lawsonella clevelandensis</name>
    <dbReference type="NCBI Taxonomy" id="1528099"/>
    <lineage>
        <taxon>Bacteria</taxon>
        <taxon>Bacillati</taxon>
        <taxon>Actinomycetota</taxon>
        <taxon>Actinomycetes</taxon>
        <taxon>Mycobacteriales</taxon>
        <taxon>Lawsonellaceae</taxon>
        <taxon>Lawsonella</taxon>
    </lineage>
</organism>
<name>A0A5E3ZX16_9ACTN</name>
<protein>
    <submittedName>
        <fullName evidence="1">Uncharacterized protein</fullName>
    </submittedName>
</protein>
<evidence type="ECO:0000313" key="2">
    <source>
        <dbReference type="Proteomes" id="UP000324288"/>
    </source>
</evidence>
<gene>
    <name evidence="1" type="ORF">LC603019_00918</name>
</gene>
<dbReference type="EMBL" id="LR584267">
    <property type="protein sequence ID" value="VHO00648.1"/>
    <property type="molecule type" value="Genomic_DNA"/>
</dbReference>